<gene>
    <name evidence="2" type="ORF">MAM_02525</name>
</gene>
<feature type="compositionally biased region" description="Gly residues" evidence="1">
    <location>
        <begin position="175"/>
        <end position="186"/>
    </location>
</feature>
<sequence>MTQKPLNQGLSNKRNHRPNPPSIPYVIVPKKLDQPSLLDRHPATEKLPQDVSISHETKHVPQDQLRAQPPEEEAKVTRMPPQPVHARGDERMRIRLPRLHRVVEALARGQHGHAPHHLPSHDHHQAREHQGRAQPRRGPVPARKHGVGQHAFHTGYRVGDGVRGPICREQEGVDRGLGGVGRGGGPELEEVERGQGAEEEGDAPERRGRQGQDECRGQQAEGRGEAEGEGAQGHAGEGRGLAWGEVLDERLAACLHAR</sequence>
<feature type="compositionally biased region" description="Gly residues" evidence="1">
    <location>
        <begin position="230"/>
        <end position="241"/>
    </location>
</feature>
<feature type="compositionally biased region" description="Basic and acidic residues" evidence="1">
    <location>
        <begin position="203"/>
        <end position="226"/>
    </location>
</feature>
<keyword evidence="3" id="KW-1185">Reference proteome</keyword>
<dbReference type="RefSeq" id="XP_040680738.1">
    <property type="nucleotide sequence ID" value="XM_040821324.1"/>
</dbReference>
<proteinExistence type="predicted"/>
<protein>
    <submittedName>
        <fullName evidence="2">Uncharacterized protein</fullName>
    </submittedName>
</protein>
<reference evidence="2 3" key="1">
    <citation type="journal article" date="2014" name="Proc. Natl. Acad. Sci. U.S.A.">
        <title>Trajectory and genomic determinants of fungal-pathogen speciation and host adaptation.</title>
        <authorList>
            <person name="Hu X."/>
            <person name="Xiao G."/>
            <person name="Zheng P."/>
            <person name="Shang Y."/>
            <person name="Su Y."/>
            <person name="Zhang X."/>
            <person name="Liu X."/>
            <person name="Zhan S."/>
            <person name="St Leger R.J."/>
            <person name="Wang C."/>
        </authorList>
    </citation>
    <scope>NUCLEOTIDE SEQUENCE [LARGE SCALE GENOMIC DNA]</scope>
    <source>
        <strain evidence="2 3">ARSEF 1941</strain>
    </source>
</reference>
<evidence type="ECO:0000256" key="1">
    <source>
        <dbReference type="SAM" id="MobiDB-lite"/>
    </source>
</evidence>
<evidence type="ECO:0000313" key="3">
    <source>
        <dbReference type="Proteomes" id="UP000030816"/>
    </source>
</evidence>
<feature type="region of interest" description="Disordered" evidence="1">
    <location>
        <begin position="111"/>
        <end position="243"/>
    </location>
</feature>
<dbReference type="AlphaFoldDB" id="A0A0B2X1U3"/>
<accession>A0A0B2X1U3</accession>
<dbReference type="EMBL" id="AZHE01000004">
    <property type="protein sequence ID" value="KHN99672.1"/>
    <property type="molecule type" value="Genomic_DNA"/>
</dbReference>
<feature type="region of interest" description="Disordered" evidence="1">
    <location>
        <begin position="1"/>
        <end position="85"/>
    </location>
</feature>
<name>A0A0B2X1U3_METAS</name>
<dbReference type="GeneID" id="63736980"/>
<feature type="compositionally biased region" description="Basic and acidic residues" evidence="1">
    <location>
        <begin position="30"/>
        <end position="61"/>
    </location>
</feature>
<feature type="compositionally biased region" description="Polar residues" evidence="1">
    <location>
        <begin position="1"/>
        <end position="12"/>
    </location>
</feature>
<feature type="compositionally biased region" description="Basic and acidic residues" evidence="1">
    <location>
        <begin position="119"/>
        <end position="131"/>
    </location>
</feature>
<dbReference type="Proteomes" id="UP000030816">
    <property type="component" value="Unassembled WGS sequence"/>
</dbReference>
<comment type="caution">
    <text evidence="2">The sequence shown here is derived from an EMBL/GenBank/DDBJ whole genome shotgun (WGS) entry which is preliminary data.</text>
</comment>
<evidence type="ECO:0000313" key="2">
    <source>
        <dbReference type="EMBL" id="KHN99672.1"/>
    </source>
</evidence>
<organism evidence="2 3">
    <name type="scientific">Metarhizium album (strain ARSEF 1941)</name>
    <dbReference type="NCBI Taxonomy" id="1081103"/>
    <lineage>
        <taxon>Eukaryota</taxon>
        <taxon>Fungi</taxon>
        <taxon>Dikarya</taxon>
        <taxon>Ascomycota</taxon>
        <taxon>Pezizomycotina</taxon>
        <taxon>Sordariomycetes</taxon>
        <taxon>Hypocreomycetidae</taxon>
        <taxon>Hypocreales</taxon>
        <taxon>Clavicipitaceae</taxon>
        <taxon>Metarhizium</taxon>
    </lineage>
</organism>
<dbReference type="HOGENOM" id="CLU_1077993_0_0_1"/>